<proteinExistence type="predicted"/>
<dbReference type="EMBL" id="JBHSWB010000003">
    <property type="protein sequence ID" value="MFC6663463.1"/>
    <property type="molecule type" value="Genomic_DNA"/>
</dbReference>
<dbReference type="Proteomes" id="UP001596317">
    <property type="component" value="Unassembled WGS sequence"/>
</dbReference>
<sequence length="116" mass="12069">MRPQPTPAGQRTRPGSRGQPAGPQRAGAGHARTRPAAHPLGQIEIAFSGLNDPAGFKAEPVAQGLTDIGGIQLEPLANGSFTVGQRGAGGVRYLYASFRVRNATSGAWPTARRART</sequence>
<feature type="region of interest" description="Disordered" evidence="1">
    <location>
        <begin position="1"/>
        <end position="38"/>
    </location>
</feature>
<dbReference type="RefSeq" id="WP_380059204.1">
    <property type="nucleotide sequence ID" value="NZ_JBHSWB010000003.1"/>
</dbReference>
<organism evidence="2 3">
    <name type="scientific">Deinococcus multiflagellatus</name>
    <dbReference type="NCBI Taxonomy" id="1656887"/>
    <lineage>
        <taxon>Bacteria</taxon>
        <taxon>Thermotogati</taxon>
        <taxon>Deinococcota</taxon>
        <taxon>Deinococci</taxon>
        <taxon>Deinococcales</taxon>
        <taxon>Deinococcaceae</taxon>
        <taxon>Deinococcus</taxon>
    </lineage>
</organism>
<protein>
    <submittedName>
        <fullName evidence="2">Uncharacterized protein</fullName>
    </submittedName>
</protein>
<evidence type="ECO:0000313" key="3">
    <source>
        <dbReference type="Proteomes" id="UP001596317"/>
    </source>
</evidence>
<feature type="compositionally biased region" description="Low complexity" evidence="1">
    <location>
        <begin position="17"/>
        <end position="30"/>
    </location>
</feature>
<evidence type="ECO:0000256" key="1">
    <source>
        <dbReference type="SAM" id="MobiDB-lite"/>
    </source>
</evidence>
<comment type="caution">
    <text evidence="2">The sequence shown here is derived from an EMBL/GenBank/DDBJ whole genome shotgun (WGS) entry which is preliminary data.</text>
</comment>
<accession>A0ABW1ZSF2</accession>
<reference evidence="3" key="1">
    <citation type="journal article" date="2019" name="Int. J. Syst. Evol. Microbiol.">
        <title>The Global Catalogue of Microorganisms (GCM) 10K type strain sequencing project: providing services to taxonomists for standard genome sequencing and annotation.</title>
        <authorList>
            <consortium name="The Broad Institute Genomics Platform"/>
            <consortium name="The Broad Institute Genome Sequencing Center for Infectious Disease"/>
            <person name="Wu L."/>
            <person name="Ma J."/>
        </authorList>
    </citation>
    <scope>NUCLEOTIDE SEQUENCE [LARGE SCALE GENOMIC DNA]</scope>
    <source>
        <strain evidence="3">CCUG 63830</strain>
    </source>
</reference>
<name>A0ABW1ZSF2_9DEIO</name>
<gene>
    <name evidence="2" type="ORF">ACFP90_25920</name>
</gene>
<keyword evidence="3" id="KW-1185">Reference proteome</keyword>
<evidence type="ECO:0000313" key="2">
    <source>
        <dbReference type="EMBL" id="MFC6663463.1"/>
    </source>
</evidence>